<dbReference type="PANTHER" id="PTHR33841">
    <property type="entry name" value="DNA METHYLTRANSFERASE YEEA-RELATED"/>
    <property type="match status" value="1"/>
</dbReference>
<dbReference type="PANTHER" id="PTHR33841:SF1">
    <property type="entry name" value="DNA METHYLTRANSFERASE A"/>
    <property type="match status" value="1"/>
</dbReference>
<protein>
    <recommendedName>
        <fullName evidence="1">site-specific DNA-methyltransferase (adenine-specific)</fullName>
        <ecNumber evidence="1">2.1.1.72</ecNumber>
    </recommendedName>
</protein>
<organism evidence="6 7">
    <name type="scientific">Ruminococcus flavefaciens</name>
    <dbReference type="NCBI Taxonomy" id="1265"/>
    <lineage>
        <taxon>Bacteria</taxon>
        <taxon>Bacillati</taxon>
        <taxon>Bacillota</taxon>
        <taxon>Clostridia</taxon>
        <taxon>Eubacteriales</taxon>
        <taxon>Oscillospiraceae</taxon>
        <taxon>Ruminococcus</taxon>
    </lineage>
</organism>
<dbReference type="GO" id="GO:0032259">
    <property type="term" value="P:methylation"/>
    <property type="evidence" value="ECO:0007669"/>
    <property type="project" value="UniProtKB-KW"/>
</dbReference>
<evidence type="ECO:0000256" key="1">
    <source>
        <dbReference type="ARBA" id="ARBA00011900"/>
    </source>
</evidence>
<name>A0A315Y0P8_RUMFL</name>
<evidence type="ECO:0000313" key="6">
    <source>
        <dbReference type="EMBL" id="PWJ12727.1"/>
    </source>
</evidence>
<proteinExistence type="predicted"/>
<feature type="domain" description="MmeI-like DNA-methyltransferase" evidence="5">
    <location>
        <begin position="45"/>
        <end position="226"/>
    </location>
</feature>
<gene>
    <name evidence="6" type="ORF">IE37_01812</name>
</gene>
<dbReference type="InterPro" id="IPR050953">
    <property type="entry name" value="N4_N6_ade-DNA_methylase"/>
</dbReference>
<comment type="caution">
    <text evidence="6">The sequence shown here is derived from an EMBL/GenBank/DDBJ whole genome shotgun (WGS) entry which is preliminary data.</text>
</comment>
<dbReference type="InterPro" id="IPR046816">
    <property type="entry name" value="MmeI_Mtase"/>
</dbReference>
<reference evidence="6 7" key="1">
    <citation type="submission" date="2018-05" db="EMBL/GenBank/DDBJ databases">
        <title>The Hungate 1000. A catalogue of reference genomes from the rumen microbiome.</title>
        <authorList>
            <person name="Kelly W."/>
        </authorList>
    </citation>
    <scope>NUCLEOTIDE SEQUENCE [LARGE SCALE GENOMIC DNA]</scope>
    <source>
        <strain evidence="6 7">SAb67</strain>
    </source>
</reference>
<dbReference type="EC" id="2.1.1.72" evidence="1"/>
<evidence type="ECO:0000256" key="2">
    <source>
        <dbReference type="ARBA" id="ARBA00022603"/>
    </source>
</evidence>
<comment type="catalytic activity">
    <reaction evidence="4">
        <text>a 2'-deoxyadenosine in DNA + S-adenosyl-L-methionine = an N(6)-methyl-2'-deoxyadenosine in DNA + S-adenosyl-L-homocysteine + H(+)</text>
        <dbReference type="Rhea" id="RHEA:15197"/>
        <dbReference type="Rhea" id="RHEA-COMP:12418"/>
        <dbReference type="Rhea" id="RHEA-COMP:12419"/>
        <dbReference type="ChEBI" id="CHEBI:15378"/>
        <dbReference type="ChEBI" id="CHEBI:57856"/>
        <dbReference type="ChEBI" id="CHEBI:59789"/>
        <dbReference type="ChEBI" id="CHEBI:90615"/>
        <dbReference type="ChEBI" id="CHEBI:90616"/>
        <dbReference type="EC" id="2.1.1.72"/>
    </reaction>
</comment>
<keyword evidence="2 6" id="KW-0489">Methyltransferase</keyword>
<dbReference type="Proteomes" id="UP000245720">
    <property type="component" value="Unassembled WGS sequence"/>
</dbReference>
<dbReference type="Pfam" id="PF20473">
    <property type="entry name" value="MmeI_Mtase"/>
    <property type="match status" value="1"/>
</dbReference>
<dbReference type="EMBL" id="QGDI01000006">
    <property type="protein sequence ID" value="PWJ12727.1"/>
    <property type="molecule type" value="Genomic_DNA"/>
</dbReference>
<dbReference type="SUPFAM" id="SSF53335">
    <property type="entry name" value="S-adenosyl-L-methionine-dependent methyltransferases"/>
    <property type="match status" value="1"/>
</dbReference>
<accession>A0A315Y0P8</accession>
<keyword evidence="3" id="KW-0808">Transferase</keyword>
<dbReference type="InterPro" id="IPR029063">
    <property type="entry name" value="SAM-dependent_MTases_sf"/>
</dbReference>
<dbReference type="AlphaFoldDB" id="A0A315Y0P8"/>
<dbReference type="PRINTS" id="PR00507">
    <property type="entry name" value="N12N6MTFRASE"/>
</dbReference>
<dbReference type="Gene3D" id="3.40.50.150">
    <property type="entry name" value="Vaccinia Virus protein VP39"/>
    <property type="match status" value="1"/>
</dbReference>
<evidence type="ECO:0000259" key="5">
    <source>
        <dbReference type="Pfam" id="PF20473"/>
    </source>
</evidence>
<sequence length="235" mass="26758">MNPETRRAGGLHYTSIENIHKVIDPLFLDELTNELNDILKTAYKKTRNEKLFAFKAKLASFKFLDPACGSGNFLTESYCALRDLENRAISNLVEEGQSFLGDMIDVSLDQFYEIEINDFAVAVAKTALWIAEIQKKKETEEIIGKPLKTLPLNDYEHIREGNALRVDWESIVPKDTLSYIMGNPPFIGSARLSDEQKDDRDFIFEGKGGELDYVACWYKKAVDFIGCRDIMSKSH</sequence>
<evidence type="ECO:0000313" key="7">
    <source>
        <dbReference type="Proteomes" id="UP000245720"/>
    </source>
</evidence>
<dbReference type="GO" id="GO:0009007">
    <property type="term" value="F:site-specific DNA-methyltransferase (adenine-specific) activity"/>
    <property type="evidence" value="ECO:0007669"/>
    <property type="project" value="UniProtKB-EC"/>
</dbReference>
<evidence type="ECO:0000256" key="3">
    <source>
        <dbReference type="ARBA" id="ARBA00022679"/>
    </source>
</evidence>
<evidence type="ECO:0000256" key="4">
    <source>
        <dbReference type="ARBA" id="ARBA00047942"/>
    </source>
</evidence>